<sequence length="96" mass="10309">MNAVGGSVAKSGSVGANLFAKWTVQSQKSGRLKHSLREQYGSPPQSSPALRAEAGLCMTIVPMLRVGMQFWTLCVLFVFVALCVARRFCDVSGICV</sequence>
<organism evidence="2 3">
    <name type="scientific">Pseudomonas cannabina</name>
    <dbReference type="NCBI Taxonomy" id="86840"/>
    <lineage>
        <taxon>Bacteria</taxon>
        <taxon>Pseudomonadati</taxon>
        <taxon>Pseudomonadota</taxon>
        <taxon>Gammaproteobacteria</taxon>
        <taxon>Pseudomonadales</taxon>
        <taxon>Pseudomonadaceae</taxon>
        <taxon>Pseudomonas</taxon>
    </lineage>
</organism>
<evidence type="ECO:0000313" key="2">
    <source>
        <dbReference type="EMBL" id="KPW63798.1"/>
    </source>
</evidence>
<keyword evidence="1" id="KW-1133">Transmembrane helix</keyword>
<keyword evidence="1" id="KW-0812">Transmembrane</keyword>
<evidence type="ECO:0000256" key="1">
    <source>
        <dbReference type="SAM" id="Phobius"/>
    </source>
</evidence>
<proteinExistence type="predicted"/>
<reference evidence="2 3" key="1">
    <citation type="submission" date="2015-09" db="EMBL/GenBank/DDBJ databases">
        <title>Genome announcement of multiple Pseudomonas syringae strains.</title>
        <authorList>
            <person name="Thakur S."/>
            <person name="Wang P.W."/>
            <person name="Gong Y."/>
            <person name="Weir B.S."/>
            <person name="Guttman D.S."/>
        </authorList>
    </citation>
    <scope>NUCLEOTIDE SEQUENCE [LARGE SCALE GENOMIC DNA]</scope>
    <source>
        <strain evidence="2 3">ICMP2823</strain>
    </source>
</reference>
<dbReference type="AlphaFoldDB" id="A0A0N8QU99"/>
<comment type="caution">
    <text evidence="2">The sequence shown here is derived from an EMBL/GenBank/DDBJ whole genome shotgun (WGS) entry which is preliminary data.</text>
</comment>
<gene>
    <name evidence="2" type="ORF">ALO81_00001</name>
</gene>
<name>A0A0N8QU99_PSECA</name>
<accession>A0A0N8QU99</accession>
<protein>
    <submittedName>
        <fullName evidence="2">Uncharacterized protein</fullName>
    </submittedName>
</protein>
<dbReference type="Proteomes" id="UP000050564">
    <property type="component" value="Unassembled WGS sequence"/>
</dbReference>
<dbReference type="EMBL" id="LJPX01000642">
    <property type="protein sequence ID" value="KPW63798.1"/>
    <property type="molecule type" value="Genomic_DNA"/>
</dbReference>
<dbReference type="PATRIC" id="fig|86840.3.peg.1"/>
<keyword evidence="1" id="KW-0472">Membrane</keyword>
<feature type="transmembrane region" description="Helical" evidence="1">
    <location>
        <begin position="68"/>
        <end position="85"/>
    </location>
</feature>
<evidence type="ECO:0000313" key="3">
    <source>
        <dbReference type="Proteomes" id="UP000050564"/>
    </source>
</evidence>